<proteinExistence type="predicted"/>
<gene>
    <name evidence="1" type="ORF">PHAVU_L008800</name>
</gene>
<evidence type="ECO:0000313" key="2">
    <source>
        <dbReference type="Proteomes" id="UP000000226"/>
    </source>
</evidence>
<accession>A0ACC3NZR9</accession>
<keyword evidence="2" id="KW-1185">Reference proteome</keyword>
<protein>
    <submittedName>
        <fullName evidence="1">Uncharacterized protein</fullName>
    </submittedName>
</protein>
<organism evidence="1 2">
    <name type="scientific">Phaseolus vulgaris</name>
    <name type="common">Kidney bean</name>
    <name type="synonym">French bean</name>
    <dbReference type="NCBI Taxonomy" id="3885"/>
    <lineage>
        <taxon>Eukaryota</taxon>
        <taxon>Viridiplantae</taxon>
        <taxon>Streptophyta</taxon>
        <taxon>Embryophyta</taxon>
        <taxon>Tracheophyta</taxon>
        <taxon>Spermatophyta</taxon>
        <taxon>Magnoliopsida</taxon>
        <taxon>eudicotyledons</taxon>
        <taxon>Gunneridae</taxon>
        <taxon>Pentapetalae</taxon>
        <taxon>rosids</taxon>
        <taxon>fabids</taxon>
        <taxon>Fabales</taxon>
        <taxon>Fabaceae</taxon>
        <taxon>Papilionoideae</taxon>
        <taxon>50 kb inversion clade</taxon>
        <taxon>NPAAA clade</taxon>
        <taxon>indigoferoid/millettioid clade</taxon>
        <taxon>Phaseoleae</taxon>
        <taxon>Phaseolus</taxon>
    </lineage>
</organism>
<dbReference type="EMBL" id="MU967879">
    <property type="protein sequence ID" value="KAK6645736.1"/>
    <property type="molecule type" value="Genomic_DNA"/>
</dbReference>
<dbReference type="Proteomes" id="UP000000226">
    <property type="component" value="Unassembled WGS sequence"/>
</dbReference>
<comment type="caution">
    <text evidence="1">The sequence shown here is derived from an EMBL/GenBank/DDBJ whole genome shotgun (WGS) entry which is preliminary data.</text>
</comment>
<reference evidence="1" key="1">
    <citation type="submission" date="2023-07" db="EMBL/GenBank/DDBJ databases">
        <title>WGS assembly of Phaseolus vulgaris.</title>
        <authorList>
            <person name="Schmutz J."/>
            <person name="Mcclean P."/>
            <person name="Shu S."/>
            <person name="Cregan P."/>
            <person name="Rokhsar D."/>
            <person name="Jackson S."/>
        </authorList>
    </citation>
    <scope>NUCLEOTIDE SEQUENCE</scope>
</reference>
<sequence>MVGKRGERCRRRTFVFHSVLESYLMVWRNDNIIFKEVSTFWFVAKKTIHLWQKISESKHVSHVRFTIKHSLAESNTSERNIDSKRQVEPNSMISLQSSLGELEGR</sequence>
<evidence type="ECO:0000313" key="1">
    <source>
        <dbReference type="EMBL" id="KAK6645736.1"/>
    </source>
</evidence>
<name>A0ACC3NZR9_PHAVU</name>